<keyword evidence="2" id="KW-0808">Transferase</keyword>
<evidence type="ECO:0000313" key="3">
    <source>
        <dbReference type="Proteomes" id="UP001161325"/>
    </source>
</evidence>
<dbReference type="InterPro" id="IPR052735">
    <property type="entry name" value="NAD_biosynth-regulator"/>
</dbReference>
<name>A0AA37V845_9BACT</name>
<dbReference type="GO" id="GO:0016779">
    <property type="term" value="F:nucleotidyltransferase activity"/>
    <property type="evidence" value="ECO:0007669"/>
    <property type="project" value="UniProtKB-KW"/>
</dbReference>
<dbReference type="SUPFAM" id="SSF52540">
    <property type="entry name" value="P-loop containing nucleoside triphosphate hydrolases"/>
    <property type="match status" value="1"/>
</dbReference>
<sequence length="196" mass="21421">MTPIARPLVVVLTGPESTGKTTIAAWLARRFDVPWSAEGARAYVDARLAEDRAVQLGFDTVTPIAELHVALEDAADADAARRGSPMVVRDTDLISTVAYSRALYGTAPEWVVGAARARRGDHYLLCDVDAPWVADHVRGEAGDRFAMRDVFMETLAEMGADFTVLAGAWETRLREAESIVAGWLRVRSNDELHQQG</sequence>
<keyword evidence="2" id="KW-0548">Nucleotidyltransferase</keyword>
<comment type="caution">
    <text evidence="2">The sequence shown here is derived from an EMBL/GenBank/DDBJ whole genome shotgun (WGS) entry which is preliminary data.</text>
</comment>
<dbReference type="RefSeq" id="WP_284351870.1">
    <property type="nucleotide sequence ID" value="NZ_BRXS01000006.1"/>
</dbReference>
<dbReference type="Proteomes" id="UP001161325">
    <property type="component" value="Unassembled WGS sequence"/>
</dbReference>
<keyword evidence="3" id="KW-1185">Reference proteome</keyword>
<dbReference type="InterPro" id="IPR038727">
    <property type="entry name" value="NadR/Ttd14_AAA_dom"/>
</dbReference>
<reference evidence="2" key="1">
    <citation type="submission" date="2022-08" db="EMBL/GenBank/DDBJ databases">
        <title>Draft genome sequencing of Roseisolibacter agri AW1220.</title>
        <authorList>
            <person name="Tobiishi Y."/>
            <person name="Tonouchi A."/>
        </authorList>
    </citation>
    <scope>NUCLEOTIDE SEQUENCE</scope>
    <source>
        <strain evidence="2">AW1220</strain>
    </source>
</reference>
<proteinExistence type="predicted"/>
<evidence type="ECO:0000313" key="2">
    <source>
        <dbReference type="EMBL" id="GLC27431.1"/>
    </source>
</evidence>
<dbReference type="InterPro" id="IPR027417">
    <property type="entry name" value="P-loop_NTPase"/>
</dbReference>
<dbReference type="PANTHER" id="PTHR37512">
    <property type="entry name" value="TRIFUNCTIONAL NAD BIOSYNTHESIS/REGULATOR PROTEIN NADR"/>
    <property type="match status" value="1"/>
</dbReference>
<dbReference type="AlphaFoldDB" id="A0AA37V845"/>
<dbReference type="PANTHER" id="PTHR37512:SF1">
    <property type="entry name" value="NADR_TTD14 AAA DOMAIN-CONTAINING PROTEIN"/>
    <property type="match status" value="1"/>
</dbReference>
<gene>
    <name evidence="2" type="ORF">rosag_39440</name>
</gene>
<accession>A0AA37V845</accession>
<dbReference type="Pfam" id="PF13521">
    <property type="entry name" value="AAA_28"/>
    <property type="match status" value="1"/>
</dbReference>
<dbReference type="EMBL" id="BRXS01000006">
    <property type="protein sequence ID" value="GLC27431.1"/>
    <property type="molecule type" value="Genomic_DNA"/>
</dbReference>
<protein>
    <submittedName>
        <fullName evidence="2">Nicotinamide-nucleotide adenylyltransferase</fullName>
    </submittedName>
</protein>
<dbReference type="Gene3D" id="3.40.50.300">
    <property type="entry name" value="P-loop containing nucleotide triphosphate hydrolases"/>
    <property type="match status" value="1"/>
</dbReference>
<organism evidence="2 3">
    <name type="scientific">Roseisolibacter agri</name>
    <dbReference type="NCBI Taxonomy" id="2014610"/>
    <lineage>
        <taxon>Bacteria</taxon>
        <taxon>Pseudomonadati</taxon>
        <taxon>Gemmatimonadota</taxon>
        <taxon>Gemmatimonadia</taxon>
        <taxon>Gemmatimonadales</taxon>
        <taxon>Gemmatimonadaceae</taxon>
        <taxon>Roseisolibacter</taxon>
    </lineage>
</organism>
<evidence type="ECO:0000259" key="1">
    <source>
        <dbReference type="Pfam" id="PF13521"/>
    </source>
</evidence>
<feature type="domain" description="NadR/Ttd14 AAA" evidence="1">
    <location>
        <begin position="10"/>
        <end position="172"/>
    </location>
</feature>